<evidence type="ECO:0000313" key="2">
    <source>
        <dbReference type="Proteomes" id="UP000176493"/>
    </source>
</evidence>
<dbReference type="EMBL" id="MHRJ01000048">
    <property type="protein sequence ID" value="OHA21218.1"/>
    <property type="molecule type" value="Genomic_DNA"/>
</dbReference>
<evidence type="ECO:0000313" key="1">
    <source>
        <dbReference type="EMBL" id="OHA21218.1"/>
    </source>
</evidence>
<comment type="caution">
    <text evidence="1">The sequence shown here is derived from an EMBL/GenBank/DDBJ whole genome shotgun (WGS) entry which is preliminary data.</text>
</comment>
<accession>A0A1G2MBJ1</accession>
<protein>
    <submittedName>
        <fullName evidence="1">Uncharacterized protein</fullName>
    </submittedName>
</protein>
<dbReference type="AlphaFoldDB" id="A0A1G2MBJ1"/>
<dbReference type="Proteomes" id="UP000176493">
    <property type="component" value="Unassembled WGS sequence"/>
</dbReference>
<reference evidence="1 2" key="1">
    <citation type="journal article" date="2016" name="Nat. Commun.">
        <title>Thousands of microbial genomes shed light on interconnected biogeochemical processes in an aquifer system.</title>
        <authorList>
            <person name="Anantharaman K."/>
            <person name="Brown C.T."/>
            <person name="Hug L.A."/>
            <person name="Sharon I."/>
            <person name="Castelle C.J."/>
            <person name="Probst A.J."/>
            <person name="Thomas B.C."/>
            <person name="Singh A."/>
            <person name="Wilkins M.J."/>
            <person name="Karaoz U."/>
            <person name="Brodie E.L."/>
            <person name="Williams K.H."/>
            <person name="Hubbard S.S."/>
            <person name="Banfield J.F."/>
        </authorList>
    </citation>
    <scope>NUCLEOTIDE SEQUENCE [LARGE SCALE GENOMIC DNA]</scope>
</reference>
<proteinExistence type="predicted"/>
<name>A0A1G2MBJ1_9BACT</name>
<gene>
    <name evidence="1" type="ORF">A2W52_01360</name>
</gene>
<organism evidence="1 2">
    <name type="scientific">Candidatus Taylorbacteria bacterium RIFCSPHIGHO2_02_49_25</name>
    <dbReference type="NCBI Taxonomy" id="1802305"/>
    <lineage>
        <taxon>Bacteria</taxon>
        <taxon>Candidatus Tayloriibacteriota</taxon>
    </lineage>
</organism>
<sequence length="69" mass="8177">MKKRISFEKLIHKMIFDRARGKQKKKLLALLNRGYKIERANGFEGIEIRRGRVWRCITVSGRDLSPSQF</sequence>